<protein>
    <submittedName>
        <fullName evidence="1">Imm21 family immunity protein</fullName>
    </submittedName>
</protein>
<evidence type="ECO:0000313" key="1">
    <source>
        <dbReference type="EMBL" id="MFD0851158.1"/>
    </source>
</evidence>
<dbReference type="InterPro" id="IPR028961">
    <property type="entry name" value="Imm21"/>
</dbReference>
<gene>
    <name evidence="1" type="ORF">ACFQ07_02940</name>
</gene>
<proteinExistence type="predicted"/>
<dbReference type="Proteomes" id="UP001597083">
    <property type="component" value="Unassembled WGS sequence"/>
</dbReference>
<comment type="caution">
    <text evidence="1">The sequence shown here is derived from an EMBL/GenBank/DDBJ whole genome shotgun (WGS) entry which is preliminary data.</text>
</comment>
<reference evidence="2" key="1">
    <citation type="journal article" date="2019" name="Int. J. Syst. Evol. Microbiol.">
        <title>The Global Catalogue of Microorganisms (GCM) 10K type strain sequencing project: providing services to taxonomists for standard genome sequencing and annotation.</title>
        <authorList>
            <consortium name="The Broad Institute Genomics Platform"/>
            <consortium name="The Broad Institute Genome Sequencing Center for Infectious Disease"/>
            <person name="Wu L."/>
            <person name="Ma J."/>
        </authorList>
    </citation>
    <scope>NUCLEOTIDE SEQUENCE [LARGE SCALE GENOMIC DNA]</scope>
    <source>
        <strain evidence="2">JCM 31696</strain>
    </source>
</reference>
<accession>A0ABW3C9H4</accession>
<dbReference type="Pfam" id="PF15589">
    <property type="entry name" value="Imm21"/>
    <property type="match status" value="1"/>
</dbReference>
<organism evidence="1 2">
    <name type="scientific">Actinomadura adrarensis</name>
    <dbReference type="NCBI Taxonomy" id="1819600"/>
    <lineage>
        <taxon>Bacteria</taxon>
        <taxon>Bacillati</taxon>
        <taxon>Actinomycetota</taxon>
        <taxon>Actinomycetes</taxon>
        <taxon>Streptosporangiales</taxon>
        <taxon>Thermomonosporaceae</taxon>
        <taxon>Actinomadura</taxon>
    </lineage>
</organism>
<sequence length="164" mass="18153">MLTWVYGSGPLVVVPESELPHWNGCPHTDGPLEEWGDYGRACTVEGYVGLVDVGAHQGLVLGDLPASTTFLEEERLFLRWVGADSEEELVTEARQALRDGVQWDDDEDVLWDVPGPVVLIDATMPGSEPEPDNHLVVDIAPARCRVRAAYRDDNSYMILVQLQP</sequence>
<evidence type="ECO:0000313" key="2">
    <source>
        <dbReference type="Proteomes" id="UP001597083"/>
    </source>
</evidence>
<dbReference type="EMBL" id="JBHTIR010000270">
    <property type="protein sequence ID" value="MFD0851158.1"/>
    <property type="molecule type" value="Genomic_DNA"/>
</dbReference>
<name>A0ABW3C9H4_9ACTN</name>
<keyword evidence="2" id="KW-1185">Reference proteome</keyword>